<dbReference type="InterPro" id="IPR000343">
    <property type="entry name" value="4pyrrol_synth_GluRdtase"/>
</dbReference>
<comment type="catalytic activity">
    <reaction evidence="7 9 14">
        <text>(S)-4-amino-5-oxopentanoate + tRNA(Glu) + NADP(+) = L-glutamyl-tRNA(Glu) + NADPH + H(+)</text>
        <dbReference type="Rhea" id="RHEA:12344"/>
        <dbReference type="Rhea" id="RHEA-COMP:9663"/>
        <dbReference type="Rhea" id="RHEA-COMP:9680"/>
        <dbReference type="ChEBI" id="CHEBI:15378"/>
        <dbReference type="ChEBI" id="CHEBI:57501"/>
        <dbReference type="ChEBI" id="CHEBI:57783"/>
        <dbReference type="ChEBI" id="CHEBI:58349"/>
        <dbReference type="ChEBI" id="CHEBI:78442"/>
        <dbReference type="ChEBI" id="CHEBI:78520"/>
        <dbReference type="EC" id="1.2.1.70"/>
    </reaction>
</comment>
<dbReference type="InterPro" id="IPR015895">
    <property type="entry name" value="4pyrrol_synth_GluRdtase_N"/>
</dbReference>
<dbReference type="SUPFAM" id="SSF69075">
    <property type="entry name" value="Glutamyl tRNA-reductase dimerization domain"/>
    <property type="match status" value="1"/>
</dbReference>
<dbReference type="InterPro" id="IPR018214">
    <property type="entry name" value="GluRdtase_CS"/>
</dbReference>
<evidence type="ECO:0000256" key="7">
    <source>
        <dbReference type="ARBA" id="ARBA00047464"/>
    </source>
</evidence>
<gene>
    <name evidence="9 18" type="primary">hemA</name>
    <name evidence="18" type="ORF">NAG76_13620</name>
</gene>
<dbReference type="Pfam" id="PF01488">
    <property type="entry name" value="Shikimate_DH"/>
    <property type="match status" value="1"/>
</dbReference>
<sequence length="457" mass="51700">MHIIVVGLNYRTAPVEVRERFALGEEQLTEALLKLKSTTSIMECVIVATCNRTEIYAIVDRTQICGHYVRLFMEQWFGLPREQFTNSLYMYEDHEAIEHLFKVSCGLDSMVIGETQILGQVKQAFLEAQHMKTTGTVFNMLFKQAITLAKRAHSETRIGDRAVSISYAAVELGKHIFGNFANKQVMIFGAGETGELTAKHLHANGASQINVVNRTLEKAEQVAAQFNGVAYNFEQANEQMHHVDIMISSTAAKQFVLTFEDVQAIMAKRRSKPLFMIDIAVPRDFDPKIATIDNVFLYDIDDLHGIVESNLAQRNQEATKINVMIQEEITAFDSWYKTLGVVPLIRGLQTKAANVHEETMVSLSNKLPNLSEQELKVIRKLTKSMVNQMIQDPVLRVKELAGSKKSDEAMDLFVQLFDLKEQLHEMEKAEKKVQETAIQERSQFVRSAKKLAALVRS</sequence>
<accession>A0A9J6ZAB1</accession>
<dbReference type="Gene3D" id="3.40.50.720">
    <property type="entry name" value="NAD(P)-binding Rossmann-like Domain"/>
    <property type="match status" value="1"/>
</dbReference>
<evidence type="ECO:0000256" key="11">
    <source>
        <dbReference type="PIRSR" id="PIRSR000445-2"/>
    </source>
</evidence>
<feature type="binding site" evidence="9 11">
    <location>
        <position position="120"/>
    </location>
    <ligand>
        <name>substrate</name>
    </ligand>
</feature>
<evidence type="ECO:0000313" key="19">
    <source>
        <dbReference type="Proteomes" id="UP001056756"/>
    </source>
</evidence>
<dbReference type="GO" id="GO:0019353">
    <property type="term" value="P:protoporphyrinogen IX biosynthetic process from glutamate"/>
    <property type="evidence" value="ECO:0007669"/>
    <property type="project" value="TreeGrafter"/>
</dbReference>
<feature type="binding site" evidence="9 11">
    <location>
        <begin position="114"/>
        <end position="116"/>
    </location>
    <ligand>
        <name>substrate</name>
    </ligand>
</feature>
<dbReference type="PANTHER" id="PTHR43013">
    <property type="entry name" value="GLUTAMYL-TRNA REDUCTASE"/>
    <property type="match status" value="1"/>
</dbReference>
<evidence type="ECO:0000259" key="15">
    <source>
        <dbReference type="Pfam" id="PF00745"/>
    </source>
</evidence>
<dbReference type="GO" id="GO:0008883">
    <property type="term" value="F:glutamyl-tRNA reductase activity"/>
    <property type="evidence" value="ECO:0007669"/>
    <property type="project" value="UniProtKB-UniRule"/>
</dbReference>
<dbReference type="AlphaFoldDB" id="A0A9J6ZAB1"/>
<evidence type="ECO:0000256" key="1">
    <source>
        <dbReference type="ARBA" id="ARBA00005059"/>
    </source>
</evidence>
<proteinExistence type="inferred from homology"/>
<dbReference type="PROSITE" id="PS00747">
    <property type="entry name" value="GLUTR"/>
    <property type="match status" value="1"/>
</dbReference>
<evidence type="ECO:0000256" key="10">
    <source>
        <dbReference type="PIRSR" id="PIRSR000445-1"/>
    </source>
</evidence>
<comment type="pathway">
    <text evidence="1 9 14">Porphyrin-containing compound metabolism; protoporphyrin-IX biosynthesis; 5-aminolevulinate from L-glutamyl-tRNA(Glu): step 1/2.</text>
</comment>
<name>A0A9J6ZAB1_9BACL</name>
<dbReference type="NCBIfam" id="TIGR01035">
    <property type="entry name" value="hemA"/>
    <property type="match status" value="1"/>
</dbReference>
<feature type="active site" description="Nucleophile" evidence="9 10">
    <location>
        <position position="50"/>
    </location>
</feature>
<evidence type="ECO:0000259" key="16">
    <source>
        <dbReference type="Pfam" id="PF01488"/>
    </source>
</evidence>
<feature type="domain" description="Glutamyl-tRNA reductase N-terminal" evidence="17">
    <location>
        <begin position="6"/>
        <end position="156"/>
    </location>
</feature>
<evidence type="ECO:0000256" key="14">
    <source>
        <dbReference type="RuleBase" id="RU000584"/>
    </source>
</evidence>
<reference evidence="18" key="1">
    <citation type="submission" date="2022-05" db="EMBL/GenBank/DDBJ databases">
        <title>Novel bacterial taxa in a minimal lignocellulolytic consortium and its capacity to transform plastics disclosed by genome-resolved metagenomics.</title>
        <authorList>
            <person name="Rodriguez C.A.D."/>
            <person name="Diaz-Garcia L."/>
            <person name="Herrera K."/>
            <person name="Tarazona N.A."/>
            <person name="Sproer C."/>
            <person name="Overmann J."/>
            <person name="Jimenez D.J."/>
        </authorList>
    </citation>
    <scope>NUCLEOTIDE SEQUENCE</scope>
    <source>
        <strain evidence="18">MAG5</strain>
    </source>
</reference>
<comment type="subunit">
    <text evidence="9">Homodimer.</text>
</comment>
<dbReference type="InterPro" id="IPR036291">
    <property type="entry name" value="NAD(P)-bd_dom_sf"/>
</dbReference>
<feature type="domain" description="Tetrapyrrole biosynthesis glutamyl-tRNA reductase dimerisation" evidence="15">
    <location>
        <begin position="322"/>
        <end position="419"/>
    </location>
</feature>
<evidence type="ECO:0000256" key="6">
    <source>
        <dbReference type="ARBA" id="ARBA00023244"/>
    </source>
</evidence>
<comment type="domain">
    <text evidence="9">Possesses an unusual extended V-shaped dimeric structure with each monomer consisting of three distinct domains arranged along a curved 'spinal' alpha-helix. The N-terminal catalytic domain specifically recognizes the glutamate moiety of the substrate. The second domain is the NADPH-binding domain, and the third C-terminal domain is responsible for dimerization.</text>
</comment>
<dbReference type="EMBL" id="CP097899">
    <property type="protein sequence ID" value="URN92880.1"/>
    <property type="molecule type" value="Genomic_DNA"/>
</dbReference>
<dbReference type="PIRSF" id="PIRSF000445">
    <property type="entry name" value="4pyrrol_synth_GluRdtase"/>
    <property type="match status" value="1"/>
</dbReference>
<dbReference type="Proteomes" id="UP001056756">
    <property type="component" value="Chromosome"/>
</dbReference>
<evidence type="ECO:0000256" key="3">
    <source>
        <dbReference type="ARBA" id="ARBA00012970"/>
    </source>
</evidence>
<evidence type="ECO:0000256" key="9">
    <source>
        <dbReference type="HAMAP-Rule" id="MF_00087"/>
    </source>
</evidence>
<dbReference type="HAMAP" id="MF_00087">
    <property type="entry name" value="Glu_tRNA_reductase"/>
    <property type="match status" value="1"/>
</dbReference>
<feature type="binding site" evidence="9 11">
    <location>
        <begin position="49"/>
        <end position="52"/>
    </location>
    <ligand>
        <name>substrate</name>
    </ligand>
</feature>
<evidence type="ECO:0000256" key="2">
    <source>
        <dbReference type="ARBA" id="ARBA00005916"/>
    </source>
</evidence>
<dbReference type="EC" id="1.2.1.70" evidence="3 9"/>
<evidence type="ECO:0000313" key="18">
    <source>
        <dbReference type="EMBL" id="URN92880.1"/>
    </source>
</evidence>
<evidence type="ECO:0000256" key="12">
    <source>
        <dbReference type="PIRSR" id="PIRSR000445-3"/>
    </source>
</evidence>
<comment type="miscellaneous">
    <text evidence="9">During catalysis, the active site Cys acts as a nucleophile attacking the alpha-carbonyl group of tRNA-bound glutamate with the formation of a thioester intermediate between enzyme and glutamate, and the concomitant release of tRNA(Glu). The thioester intermediate is finally reduced by direct hydride transfer from NADPH, to form the product GSA.</text>
</comment>
<dbReference type="FunFam" id="3.40.50.720:FF:000031">
    <property type="entry name" value="Glutamyl-tRNA reductase"/>
    <property type="match status" value="1"/>
</dbReference>
<dbReference type="GO" id="GO:0050661">
    <property type="term" value="F:NADP binding"/>
    <property type="evidence" value="ECO:0007669"/>
    <property type="project" value="InterPro"/>
</dbReference>
<dbReference type="CDD" id="cd05213">
    <property type="entry name" value="NAD_bind_Glutamyl_tRNA_reduct"/>
    <property type="match status" value="1"/>
</dbReference>
<keyword evidence="6 9" id="KW-0627">Porphyrin biosynthesis</keyword>
<evidence type="ECO:0000256" key="5">
    <source>
        <dbReference type="ARBA" id="ARBA00023002"/>
    </source>
</evidence>
<keyword evidence="5 9" id="KW-0560">Oxidoreductase</keyword>
<evidence type="ECO:0000256" key="13">
    <source>
        <dbReference type="PIRSR" id="PIRSR000445-4"/>
    </source>
</evidence>
<comment type="similarity">
    <text evidence="2 9 14">Belongs to the glutamyl-tRNA reductase family.</text>
</comment>
<dbReference type="KEGG" id="plig:NAG76_13620"/>
<dbReference type="Pfam" id="PF05201">
    <property type="entry name" value="GlutR_N"/>
    <property type="match status" value="1"/>
</dbReference>
<protein>
    <recommendedName>
        <fullName evidence="8 9">Glutamyl-tRNA reductase</fullName>
        <shortName evidence="9">GluTR</shortName>
        <ecNumber evidence="3 9">1.2.1.70</ecNumber>
    </recommendedName>
</protein>
<feature type="domain" description="Quinate/shikimate 5-dehydrogenase/glutamyl-tRNA reductase" evidence="16">
    <location>
        <begin position="171"/>
        <end position="306"/>
    </location>
</feature>
<dbReference type="FunFam" id="3.30.460.30:FF:000001">
    <property type="entry name" value="Glutamyl-tRNA reductase"/>
    <property type="match status" value="1"/>
</dbReference>
<dbReference type="Gene3D" id="3.30.460.30">
    <property type="entry name" value="Glutamyl-tRNA reductase, N-terminal domain"/>
    <property type="match status" value="1"/>
</dbReference>
<organism evidence="18 19">
    <name type="scientific">Candidatus Pristimantibacillus lignocellulolyticus</name>
    <dbReference type="NCBI Taxonomy" id="2994561"/>
    <lineage>
        <taxon>Bacteria</taxon>
        <taxon>Bacillati</taxon>
        <taxon>Bacillota</taxon>
        <taxon>Bacilli</taxon>
        <taxon>Bacillales</taxon>
        <taxon>Paenibacillaceae</taxon>
        <taxon>Candidatus Pristimantibacillus</taxon>
    </lineage>
</organism>
<dbReference type="InterPro" id="IPR015896">
    <property type="entry name" value="4pyrrol_synth_GluRdtase_dimer"/>
</dbReference>
<comment type="function">
    <text evidence="9">Catalyzes the NADPH-dependent reduction of glutamyl-tRNA(Glu) to glutamate 1-semialdehyde (GSA).</text>
</comment>
<dbReference type="SUPFAM" id="SSF51735">
    <property type="entry name" value="NAD(P)-binding Rossmann-fold domains"/>
    <property type="match status" value="1"/>
</dbReference>
<feature type="binding site" evidence="9 11">
    <location>
        <position position="109"/>
    </location>
    <ligand>
        <name>substrate</name>
    </ligand>
</feature>
<dbReference type="Pfam" id="PF00745">
    <property type="entry name" value="GlutR_dimer"/>
    <property type="match status" value="1"/>
</dbReference>
<dbReference type="PANTHER" id="PTHR43013:SF1">
    <property type="entry name" value="GLUTAMYL-TRNA REDUCTASE"/>
    <property type="match status" value="1"/>
</dbReference>
<dbReference type="InterPro" id="IPR036453">
    <property type="entry name" value="GluRdtase_dimer_dom_sf"/>
</dbReference>
<dbReference type="SUPFAM" id="SSF69742">
    <property type="entry name" value="Glutamyl tRNA-reductase catalytic, N-terminal domain"/>
    <property type="match status" value="1"/>
</dbReference>
<dbReference type="InterPro" id="IPR006151">
    <property type="entry name" value="Shikm_DH/Glu-tRNA_Rdtase"/>
</dbReference>
<feature type="site" description="Important for activity" evidence="9 13">
    <location>
        <position position="99"/>
    </location>
</feature>
<dbReference type="InterPro" id="IPR036343">
    <property type="entry name" value="GluRdtase_N_sf"/>
</dbReference>
<keyword evidence="4 9" id="KW-0521">NADP</keyword>
<evidence type="ECO:0000259" key="17">
    <source>
        <dbReference type="Pfam" id="PF05201"/>
    </source>
</evidence>
<evidence type="ECO:0000256" key="4">
    <source>
        <dbReference type="ARBA" id="ARBA00022857"/>
    </source>
</evidence>
<evidence type="ECO:0000256" key="8">
    <source>
        <dbReference type="ARBA" id="ARBA00068659"/>
    </source>
</evidence>
<feature type="binding site" evidence="9 12">
    <location>
        <begin position="189"/>
        <end position="194"/>
    </location>
    <ligand>
        <name>NADP(+)</name>
        <dbReference type="ChEBI" id="CHEBI:58349"/>
    </ligand>
</feature>